<evidence type="ECO:0000256" key="7">
    <source>
        <dbReference type="ARBA" id="ARBA00023069"/>
    </source>
</evidence>
<keyword evidence="9" id="KW-0966">Cell projection</keyword>
<accession>A0A1W0X7U6</accession>
<feature type="region of interest" description="Disordered" evidence="11">
    <location>
        <begin position="32"/>
        <end position="135"/>
    </location>
</feature>
<comment type="subcellular location">
    <subcellularLocation>
        <location evidence="1">Cell projection</location>
        <location evidence="1">Cilium</location>
    </subcellularLocation>
    <subcellularLocation>
        <location evidence="2">Membrane</location>
        <topology evidence="2">Multi-pass membrane protein</topology>
    </subcellularLocation>
</comment>
<evidence type="ECO:0000256" key="9">
    <source>
        <dbReference type="ARBA" id="ARBA00023273"/>
    </source>
</evidence>
<dbReference type="Pfam" id="PF15383">
    <property type="entry name" value="TMEM237"/>
    <property type="match status" value="1"/>
</dbReference>
<dbReference type="GO" id="GO:0060271">
    <property type="term" value="P:cilium assembly"/>
    <property type="evidence" value="ECO:0007669"/>
    <property type="project" value="TreeGrafter"/>
</dbReference>
<evidence type="ECO:0000256" key="4">
    <source>
        <dbReference type="ARBA" id="ARBA00022692"/>
    </source>
</evidence>
<dbReference type="OrthoDB" id="550113at2759"/>
<feature type="transmembrane region" description="Helical" evidence="12">
    <location>
        <begin position="240"/>
        <end position="264"/>
    </location>
</feature>
<evidence type="ECO:0000256" key="5">
    <source>
        <dbReference type="ARBA" id="ARBA00022794"/>
    </source>
</evidence>
<dbReference type="GO" id="GO:0016020">
    <property type="term" value="C:membrane"/>
    <property type="evidence" value="ECO:0007669"/>
    <property type="project" value="UniProtKB-SubCell"/>
</dbReference>
<proteinExistence type="inferred from homology"/>
<evidence type="ECO:0000256" key="11">
    <source>
        <dbReference type="SAM" id="MobiDB-lite"/>
    </source>
</evidence>
<dbReference type="Proteomes" id="UP000192578">
    <property type="component" value="Unassembled WGS sequence"/>
</dbReference>
<keyword evidence="5" id="KW-0970">Cilium biogenesis/degradation</keyword>
<protein>
    <recommendedName>
        <fullName evidence="15">Transmembrane protein 237</fullName>
    </recommendedName>
</protein>
<evidence type="ECO:0000256" key="12">
    <source>
        <dbReference type="SAM" id="Phobius"/>
    </source>
</evidence>
<evidence type="ECO:0000256" key="6">
    <source>
        <dbReference type="ARBA" id="ARBA00022989"/>
    </source>
</evidence>
<evidence type="ECO:0000256" key="2">
    <source>
        <dbReference type="ARBA" id="ARBA00004141"/>
    </source>
</evidence>
<keyword evidence="6 12" id="KW-1133">Transmembrane helix</keyword>
<keyword evidence="14" id="KW-1185">Reference proteome</keyword>
<keyword evidence="7" id="KW-0969">Cilium</keyword>
<dbReference type="GO" id="GO:0035869">
    <property type="term" value="C:ciliary transition zone"/>
    <property type="evidence" value="ECO:0007669"/>
    <property type="project" value="TreeGrafter"/>
</dbReference>
<sequence>MSDNFFDDDVVSETIHSNHLASLNGRDRFQGDILQDETNPGSSSIAGVGEQRGHSRRRRTKQPTVTFPSFEDELKEGTQLYNQQVPKPGRAMRAEEVQRNGEGPRHSKSNGDVVERRFSTRQQPQAAQRETEPRQIGSQFLDLNRGLALNVSTINEDIVALSREDIRDALRTVELPKQAEKFDLQSQPADRIYVERKGKFYALSKRPEEWIETPVSDPLKPEPVKETRLNLNLHKSSRHLFLFAHGLLAGLALFHCIIIFYASPPHQSDWAVFTHVYLPIAVIIKTLYQALVALCCLSCLCRLDLAGGLDRHLLTDHFEALISTMLYFAAAALTHLCDVTTMRLLHEAESPVVPPVTKATFSGDLQDELVRWKVMDAVRTGCFCVGWLLVACRWKRDRMLIHLERKVL</sequence>
<evidence type="ECO:0000256" key="3">
    <source>
        <dbReference type="ARBA" id="ARBA00008783"/>
    </source>
</evidence>
<dbReference type="AlphaFoldDB" id="A0A1W0X7U6"/>
<reference evidence="14" key="1">
    <citation type="submission" date="2017-01" db="EMBL/GenBank/DDBJ databases">
        <title>Comparative genomics of anhydrobiosis in the tardigrade Hypsibius dujardini.</title>
        <authorList>
            <person name="Yoshida Y."/>
            <person name="Koutsovoulos G."/>
            <person name="Laetsch D."/>
            <person name="Stevens L."/>
            <person name="Kumar S."/>
            <person name="Horikawa D."/>
            <person name="Ishino K."/>
            <person name="Komine S."/>
            <person name="Tomita M."/>
            <person name="Blaxter M."/>
            <person name="Arakawa K."/>
        </authorList>
    </citation>
    <scope>NUCLEOTIDE SEQUENCE [LARGE SCALE GENOMIC DNA]</scope>
    <source>
        <strain evidence="14">Z151</strain>
    </source>
</reference>
<comment type="similarity">
    <text evidence="3">Belongs to the TMEM237 family.</text>
</comment>
<keyword evidence="4 12" id="KW-0812">Transmembrane</keyword>
<comment type="function">
    <text evidence="10">Component of the transition zone in primary cilia. Required for ciliogenesis.</text>
</comment>
<gene>
    <name evidence="13" type="ORF">BV898_02572</name>
</gene>
<evidence type="ECO:0008006" key="15">
    <source>
        <dbReference type="Google" id="ProtNLM"/>
    </source>
</evidence>
<dbReference type="PANTHER" id="PTHR28388">
    <property type="entry name" value="TRANSMEMBRANE PROTEIN 237"/>
    <property type="match status" value="1"/>
</dbReference>
<comment type="caution">
    <text evidence="13">The sequence shown here is derived from an EMBL/GenBank/DDBJ whole genome shotgun (WGS) entry which is preliminary data.</text>
</comment>
<name>A0A1W0X7U6_HYPEX</name>
<feature type="compositionally biased region" description="Polar residues" evidence="11">
    <location>
        <begin position="36"/>
        <end position="45"/>
    </location>
</feature>
<evidence type="ECO:0000256" key="10">
    <source>
        <dbReference type="ARBA" id="ARBA00025631"/>
    </source>
</evidence>
<evidence type="ECO:0000256" key="8">
    <source>
        <dbReference type="ARBA" id="ARBA00023136"/>
    </source>
</evidence>
<dbReference type="PANTHER" id="PTHR28388:SF1">
    <property type="entry name" value="TRANSMEMBRANE PROTEIN 237"/>
    <property type="match status" value="1"/>
</dbReference>
<dbReference type="EMBL" id="MTYJ01000011">
    <property type="protein sequence ID" value="OQV23450.1"/>
    <property type="molecule type" value="Genomic_DNA"/>
</dbReference>
<organism evidence="13 14">
    <name type="scientific">Hypsibius exemplaris</name>
    <name type="common">Freshwater tardigrade</name>
    <dbReference type="NCBI Taxonomy" id="2072580"/>
    <lineage>
        <taxon>Eukaryota</taxon>
        <taxon>Metazoa</taxon>
        <taxon>Ecdysozoa</taxon>
        <taxon>Tardigrada</taxon>
        <taxon>Eutardigrada</taxon>
        <taxon>Parachela</taxon>
        <taxon>Hypsibioidea</taxon>
        <taxon>Hypsibiidae</taxon>
        <taxon>Hypsibius</taxon>
    </lineage>
</organism>
<feature type="transmembrane region" description="Helical" evidence="12">
    <location>
        <begin position="276"/>
        <end position="297"/>
    </location>
</feature>
<dbReference type="InterPro" id="IPR029409">
    <property type="entry name" value="TMEM237"/>
</dbReference>
<evidence type="ECO:0000313" key="13">
    <source>
        <dbReference type="EMBL" id="OQV23450.1"/>
    </source>
</evidence>
<keyword evidence="8 12" id="KW-0472">Membrane</keyword>
<evidence type="ECO:0000313" key="14">
    <source>
        <dbReference type="Proteomes" id="UP000192578"/>
    </source>
</evidence>
<evidence type="ECO:0000256" key="1">
    <source>
        <dbReference type="ARBA" id="ARBA00004138"/>
    </source>
</evidence>
<feature type="compositionally biased region" description="Basic and acidic residues" evidence="11">
    <location>
        <begin position="92"/>
        <end position="105"/>
    </location>
</feature>